<keyword evidence="3" id="KW-0813">Transport</keyword>
<dbReference type="Gene3D" id="1.20.1250.20">
    <property type="entry name" value="MFS general substrate transporter like domains"/>
    <property type="match status" value="1"/>
</dbReference>
<accession>A0AAQ3NZ18</accession>
<keyword evidence="10" id="KW-1185">Reference proteome</keyword>
<evidence type="ECO:0000313" key="10">
    <source>
        <dbReference type="Proteomes" id="UP001374535"/>
    </source>
</evidence>
<dbReference type="PROSITE" id="PS50850">
    <property type="entry name" value="MFS"/>
    <property type="match status" value="1"/>
</dbReference>
<evidence type="ECO:0000256" key="2">
    <source>
        <dbReference type="ARBA" id="ARBA00010992"/>
    </source>
</evidence>
<dbReference type="GO" id="GO:0015144">
    <property type="term" value="F:carbohydrate transmembrane transporter activity"/>
    <property type="evidence" value="ECO:0007669"/>
    <property type="project" value="InterPro"/>
</dbReference>
<feature type="domain" description="Major facilitator superfamily (MFS) profile" evidence="8">
    <location>
        <begin position="1"/>
        <end position="163"/>
    </location>
</feature>
<dbReference type="Proteomes" id="UP001374535">
    <property type="component" value="Chromosome 2"/>
</dbReference>
<keyword evidence="4 7" id="KW-0812">Transmembrane</keyword>
<keyword evidence="6 7" id="KW-0472">Membrane</keyword>
<comment type="similarity">
    <text evidence="2">Belongs to the major facilitator superfamily. Sugar transporter (TC 2.A.1.1) family.</text>
</comment>
<evidence type="ECO:0000256" key="1">
    <source>
        <dbReference type="ARBA" id="ARBA00004141"/>
    </source>
</evidence>
<evidence type="ECO:0000256" key="6">
    <source>
        <dbReference type="ARBA" id="ARBA00023136"/>
    </source>
</evidence>
<feature type="transmembrane region" description="Helical" evidence="7">
    <location>
        <begin position="61"/>
        <end position="85"/>
    </location>
</feature>
<evidence type="ECO:0000313" key="9">
    <source>
        <dbReference type="EMBL" id="WVZ18025.1"/>
    </source>
</evidence>
<dbReference type="PANTHER" id="PTHR23500">
    <property type="entry name" value="SOLUTE CARRIER FAMILY 2, FACILITATED GLUCOSE TRANSPORTER"/>
    <property type="match status" value="1"/>
</dbReference>
<evidence type="ECO:0000259" key="8">
    <source>
        <dbReference type="PROSITE" id="PS50850"/>
    </source>
</evidence>
<gene>
    <name evidence="9" type="ORF">V8G54_005347</name>
</gene>
<comment type="subcellular location">
    <subcellularLocation>
        <location evidence="1">Membrane</location>
        <topology evidence="1">Multi-pass membrane protein</topology>
    </subcellularLocation>
</comment>
<protein>
    <recommendedName>
        <fullName evidence="8">Major facilitator superfamily (MFS) profile domain-containing protein</fullName>
    </recommendedName>
</protein>
<evidence type="ECO:0000256" key="5">
    <source>
        <dbReference type="ARBA" id="ARBA00022989"/>
    </source>
</evidence>
<dbReference type="SUPFAM" id="SSF103473">
    <property type="entry name" value="MFS general substrate transporter"/>
    <property type="match status" value="1"/>
</dbReference>
<organism evidence="9 10">
    <name type="scientific">Vigna mungo</name>
    <name type="common">Black gram</name>
    <name type="synonym">Phaseolus mungo</name>
    <dbReference type="NCBI Taxonomy" id="3915"/>
    <lineage>
        <taxon>Eukaryota</taxon>
        <taxon>Viridiplantae</taxon>
        <taxon>Streptophyta</taxon>
        <taxon>Embryophyta</taxon>
        <taxon>Tracheophyta</taxon>
        <taxon>Spermatophyta</taxon>
        <taxon>Magnoliopsida</taxon>
        <taxon>eudicotyledons</taxon>
        <taxon>Gunneridae</taxon>
        <taxon>Pentapetalae</taxon>
        <taxon>rosids</taxon>
        <taxon>fabids</taxon>
        <taxon>Fabales</taxon>
        <taxon>Fabaceae</taxon>
        <taxon>Papilionoideae</taxon>
        <taxon>50 kb inversion clade</taxon>
        <taxon>NPAAA clade</taxon>
        <taxon>indigoferoid/millettioid clade</taxon>
        <taxon>Phaseoleae</taxon>
        <taxon>Vigna</taxon>
    </lineage>
</organism>
<dbReference type="InterPro" id="IPR005828">
    <property type="entry name" value="MFS_sugar_transport-like"/>
</dbReference>
<evidence type="ECO:0000256" key="4">
    <source>
        <dbReference type="ARBA" id="ARBA00022692"/>
    </source>
</evidence>
<dbReference type="InterPro" id="IPR036259">
    <property type="entry name" value="MFS_trans_sf"/>
</dbReference>
<reference evidence="9 10" key="1">
    <citation type="journal article" date="2023" name="Life. Sci Alliance">
        <title>Evolutionary insights into 3D genome organization and epigenetic landscape of Vigna mungo.</title>
        <authorList>
            <person name="Junaid A."/>
            <person name="Singh B."/>
            <person name="Bhatia S."/>
        </authorList>
    </citation>
    <scope>NUCLEOTIDE SEQUENCE [LARGE SCALE GENOMIC DNA]</scope>
    <source>
        <strain evidence="9">Urdbean</strain>
    </source>
</reference>
<sequence>MIGNCVLGIGVGFALVVASVYGAEISPPSSTAFFTSLPQVSLNRLAWLHGKLFFEKLSLRLGWRVMVAVSSIPSLILVILMLKLVESPRLLVMQGCVDEARKVLLLVSNTEEETEHRLREIKDVVGIDENCTQDIVEVPKKTRSGEGALEELKCNLYILNILK</sequence>
<evidence type="ECO:0000256" key="7">
    <source>
        <dbReference type="SAM" id="Phobius"/>
    </source>
</evidence>
<dbReference type="PANTHER" id="PTHR23500:SF461">
    <property type="entry name" value="POLYOL_MONOSACCHARIDE TRANSPORTER 1"/>
    <property type="match status" value="1"/>
</dbReference>
<dbReference type="EMBL" id="CP144699">
    <property type="protein sequence ID" value="WVZ18025.1"/>
    <property type="molecule type" value="Genomic_DNA"/>
</dbReference>
<proteinExistence type="inferred from homology"/>
<dbReference type="InterPro" id="IPR045262">
    <property type="entry name" value="STP/PLT_plant"/>
</dbReference>
<dbReference type="AlphaFoldDB" id="A0AAQ3NZ18"/>
<dbReference type="GO" id="GO:0016020">
    <property type="term" value="C:membrane"/>
    <property type="evidence" value="ECO:0007669"/>
    <property type="project" value="UniProtKB-SubCell"/>
</dbReference>
<name>A0AAQ3NZ18_VIGMU</name>
<dbReference type="InterPro" id="IPR020846">
    <property type="entry name" value="MFS_dom"/>
</dbReference>
<evidence type="ECO:0000256" key="3">
    <source>
        <dbReference type="ARBA" id="ARBA00022448"/>
    </source>
</evidence>
<dbReference type="Pfam" id="PF00083">
    <property type="entry name" value="Sugar_tr"/>
    <property type="match status" value="1"/>
</dbReference>
<keyword evidence="5 7" id="KW-1133">Transmembrane helix</keyword>